<evidence type="ECO:0000313" key="4">
    <source>
        <dbReference type="EMBL" id="MCM8558519.1"/>
    </source>
</evidence>
<dbReference type="GO" id="GO:0005509">
    <property type="term" value="F:calcium ion binding"/>
    <property type="evidence" value="ECO:0007669"/>
    <property type="project" value="InterPro"/>
</dbReference>
<sequence length="159" mass="17339">MKKLTILIAATAIALPMAAQAHQPGPRGPQGDITLAEVEAQSAERFANIDVNGDGQLTQDEMKAHAEARKAEWQENNDGERRGPRARRGGRGGGEGRGFDRLDADGSGTLSLAEFQSRPLAMFERADANNDRVVTEAERNQARAEFREKRAEMLGQRGQ</sequence>
<dbReference type="SUPFAM" id="SSF47473">
    <property type="entry name" value="EF-hand"/>
    <property type="match status" value="1"/>
</dbReference>
<evidence type="ECO:0000256" key="1">
    <source>
        <dbReference type="SAM" id="MobiDB-lite"/>
    </source>
</evidence>
<protein>
    <recommendedName>
        <fullName evidence="3">EF-hand domain-containing protein</fullName>
    </recommendedName>
</protein>
<evidence type="ECO:0000256" key="2">
    <source>
        <dbReference type="SAM" id="SignalP"/>
    </source>
</evidence>
<feature type="domain" description="EF-hand" evidence="3">
    <location>
        <begin position="37"/>
        <end position="72"/>
    </location>
</feature>
<dbReference type="Proteomes" id="UP001155128">
    <property type="component" value="Unassembled WGS sequence"/>
</dbReference>
<dbReference type="Gene3D" id="1.10.238.10">
    <property type="entry name" value="EF-hand"/>
    <property type="match status" value="2"/>
</dbReference>
<dbReference type="RefSeq" id="WP_252115461.1">
    <property type="nucleotide sequence ID" value="NZ_JAMSHT010000001.1"/>
</dbReference>
<feature type="compositionally biased region" description="Basic and acidic residues" evidence="1">
    <location>
        <begin position="126"/>
        <end position="152"/>
    </location>
</feature>
<dbReference type="InterPro" id="IPR018247">
    <property type="entry name" value="EF_Hand_1_Ca_BS"/>
</dbReference>
<keyword evidence="5" id="KW-1185">Reference proteome</keyword>
<accession>A0A9X2J368</accession>
<dbReference type="PROSITE" id="PS00018">
    <property type="entry name" value="EF_HAND_1"/>
    <property type="match status" value="2"/>
</dbReference>
<name>A0A9X2J368_9SPHN</name>
<comment type="caution">
    <text evidence="4">The sequence shown here is derived from an EMBL/GenBank/DDBJ whole genome shotgun (WGS) entry which is preliminary data.</text>
</comment>
<reference evidence="4" key="1">
    <citation type="submission" date="2022-06" db="EMBL/GenBank/DDBJ databases">
        <title>Sphingomicrobium sedimins sp. nov., a marine bacterium isolated from tidal flat.</title>
        <authorList>
            <person name="Kim C.-H."/>
            <person name="Yoo Y."/>
            <person name="Kim J.-J."/>
        </authorList>
    </citation>
    <scope>NUCLEOTIDE SEQUENCE</scope>
    <source>
        <strain evidence="4">GRR-S6-50</strain>
    </source>
</reference>
<dbReference type="PROSITE" id="PS50222">
    <property type="entry name" value="EF_HAND_2"/>
    <property type="match status" value="1"/>
</dbReference>
<keyword evidence="2" id="KW-0732">Signal</keyword>
<evidence type="ECO:0000313" key="5">
    <source>
        <dbReference type="Proteomes" id="UP001155128"/>
    </source>
</evidence>
<proteinExistence type="predicted"/>
<gene>
    <name evidence="4" type="ORF">NDO55_11880</name>
</gene>
<dbReference type="AlphaFoldDB" id="A0A9X2J368"/>
<feature type="signal peptide" evidence="2">
    <location>
        <begin position="1"/>
        <end position="21"/>
    </location>
</feature>
<feature type="region of interest" description="Disordered" evidence="1">
    <location>
        <begin position="61"/>
        <end position="107"/>
    </location>
</feature>
<organism evidence="4 5">
    <name type="scientific">Sphingomicrobium sediminis</name>
    <dbReference type="NCBI Taxonomy" id="2950949"/>
    <lineage>
        <taxon>Bacteria</taxon>
        <taxon>Pseudomonadati</taxon>
        <taxon>Pseudomonadota</taxon>
        <taxon>Alphaproteobacteria</taxon>
        <taxon>Sphingomonadales</taxon>
        <taxon>Sphingomonadaceae</taxon>
        <taxon>Sphingomicrobium</taxon>
    </lineage>
</organism>
<feature type="compositionally biased region" description="Basic and acidic residues" evidence="1">
    <location>
        <begin position="61"/>
        <end position="83"/>
    </location>
</feature>
<evidence type="ECO:0000259" key="3">
    <source>
        <dbReference type="PROSITE" id="PS50222"/>
    </source>
</evidence>
<feature type="region of interest" description="Disordered" evidence="1">
    <location>
        <begin position="126"/>
        <end position="159"/>
    </location>
</feature>
<dbReference type="Pfam" id="PF13202">
    <property type="entry name" value="EF-hand_5"/>
    <property type="match status" value="2"/>
</dbReference>
<dbReference type="InterPro" id="IPR002048">
    <property type="entry name" value="EF_hand_dom"/>
</dbReference>
<dbReference type="EMBL" id="JAMSHT010000001">
    <property type="protein sequence ID" value="MCM8558519.1"/>
    <property type="molecule type" value="Genomic_DNA"/>
</dbReference>
<feature type="chain" id="PRO_5040835174" description="EF-hand domain-containing protein" evidence="2">
    <location>
        <begin position="22"/>
        <end position="159"/>
    </location>
</feature>
<dbReference type="InterPro" id="IPR011992">
    <property type="entry name" value="EF-hand-dom_pair"/>
</dbReference>